<sequence>MRNSRFGILMPMMFGARAGNSGTVIQNPEISFLAASLDPRVRFSGPAHSYLSQDGTIKQSAANEWPLQYIAGSAVGRHEPERASTNYQPSTNFESIASLGTTEDWVYSGGTTVTVSDSSIGVKAAMSNPGSIFIALYSEVSAWIQQQFDPGDSGPWQSVILKGSLPTASALRWYAARQGTSLYLYGRTKVLPAGPVVASCYRKRSATSVDTALAQVEPGANRTSPIINGVGVTGSRSAMSAYIEEPLASSATVTFSNGSSVKLQAEAGRITIPVTTSDWSTRFITKILLEQ</sequence>
<dbReference type="Proteomes" id="UP000288641">
    <property type="component" value="Segment"/>
</dbReference>
<reference evidence="1 2" key="1">
    <citation type="submission" date="2018-10" db="EMBL/GenBank/DDBJ databases">
        <title>Complete genome sequence of Pantoea phage vB_PagS_AAS23.</title>
        <authorList>
            <person name="Truncaite L."/>
            <person name="Simoliuniene M."/>
            <person name="Kazlauskas D."/>
            <person name="Meskys R."/>
            <person name="Simoliunas E."/>
        </authorList>
    </citation>
    <scope>NUCLEOTIDE SEQUENCE [LARGE SCALE GENOMIC DNA]</scope>
    <source>
        <strain evidence="1">AAS23</strain>
    </source>
</reference>
<evidence type="ECO:0000313" key="2">
    <source>
        <dbReference type="Proteomes" id="UP000288641"/>
    </source>
</evidence>
<evidence type="ECO:0000313" key="1">
    <source>
        <dbReference type="EMBL" id="AZS06396.1"/>
    </source>
</evidence>
<protein>
    <submittedName>
        <fullName evidence="1">Uncharacterized protein</fullName>
    </submittedName>
</protein>
<proteinExistence type="predicted"/>
<accession>A0A3S9U7X4</accession>
<keyword evidence="2" id="KW-1185">Reference proteome</keyword>
<organism evidence="1 2">
    <name type="scientific">Pantoea phage vB_PagS_AAS23</name>
    <dbReference type="NCBI Taxonomy" id="2499073"/>
    <lineage>
        <taxon>Viruses</taxon>
        <taxon>Duplodnaviria</taxon>
        <taxon>Heunggongvirae</taxon>
        <taxon>Uroviricota</taxon>
        <taxon>Caudoviricetes</taxon>
        <taxon>Drexlerviridae</taxon>
        <taxon>Sauletekiovirus</taxon>
        <taxon>Sauletekiovirus AAS23</taxon>
    </lineage>
</organism>
<gene>
    <name evidence="1" type="ORF">AAS23_gp83</name>
</gene>
<name>A0A3S9U7X4_9CAUD</name>
<dbReference type="EMBL" id="MK095606">
    <property type="protein sequence ID" value="AZS06396.1"/>
    <property type="molecule type" value="Genomic_DNA"/>
</dbReference>